<dbReference type="OrthoDB" id="626167at2759"/>
<dbReference type="Pfam" id="PF13424">
    <property type="entry name" value="TPR_12"/>
    <property type="match status" value="4"/>
</dbReference>
<dbReference type="InterPro" id="IPR027417">
    <property type="entry name" value="P-loop_NTPase"/>
</dbReference>
<evidence type="ECO:0000259" key="2">
    <source>
        <dbReference type="Pfam" id="PF00931"/>
    </source>
</evidence>
<dbReference type="Proteomes" id="UP000698800">
    <property type="component" value="Unassembled WGS sequence"/>
</dbReference>
<dbReference type="InterPro" id="IPR002182">
    <property type="entry name" value="NB-ARC"/>
</dbReference>
<reference evidence="4" key="1">
    <citation type="submission" date="2021-03" db="EMBL/GenBank/DDBJ databases">
        <title>Comparative genomics and phylogenomic investigation of the class Geoglossomycetes provide insights into ecological specialization and systematics.</title>
        <authorList>
            <person name="Melie T."/>
            <person name="Pirro S."/>
            <person name="Miller A.N."/>
            <person name="Quandt A."/>
        </authorList>
    </citation>
    <scope>NUCLEOTIDE SEQUENCE</scope>
    <source>
        <strain evidence="4">GBOQ0MN5Z8</strain>
    </source>
</reference>
<dbReference type="InterPro" id="IPR019734">
    <property type="entry name" value="TPR_rpt"/>
</dbReference>
<dbReference type="SMART" id="SM00028">
    <property type="entry name" value="TPR"/>
    <property type="match status" value="9"/>
</dbReference>
<dbReference type="EMBL" id="JAGHQL010000119">
    <property type="protein sequence ID" value="KAH0538196.1"/>
    <property type="molecule type" value="Genomic_DNA"/>
</dbReference>
<accession>A0A9P8HYX5</accession>
<organism evidence="4 5">
    <name type="scientific">Glutinoglossum americanum</name>
    <dbReference type="NCBI Taxonomy" id="1670608"/>
    <lineage>
        <taxon>Eukaryota</taxon>
        <taxon>Fungi</taxon>
        <taxon>Dikarya</taxon>
        <taxon>Ascomycota</taxon>
        <taxon>Pezizomycotina</taxon>
        <taxon>Geoglossomycetes</taxon>
        <taxon>Geoglossales</taxon>
        <taxon>Geoglossaceae</taxon>
        <taxon>Glutinoglossum</taxon>
    </lineage>
</organism>
<sequence>MAEAFAAVGLAASILTFVDLSSKVLDRLREFYSTAEDTPRVFQDITTQLPLIVDILTRVEKRCEDSPLTRDAQQTLLHVVKGCLRQITMLDGLIEKMLPNSTDSTPRRLRKVIASVLKERDVVGIQRTLETYKSTLTLHFIEKYGGSIATTARESTYYEIPSLQVPQFVERVELLEEIETSFARVTRNTCPKIVVLLGMGGQGKTQLALEYCRVARTSERFQAIFWIDASSPNTVSHGFEIIAAKISSDGRAFDDIESKVTFVKETLRKWQSSWLIVFDNYDQPGEFGNVATYFPQGETGSILLTSRHAASERLGVTIRITGMAEDEGLELLLRQSKLERNNGNAIEGRKIIQKLGYLPLAIDQAGAYISARKLPLRLFEKHYNERKETVLRHTPLLWEYRRRLGGDKDEAILSVFTTWELSFQQIGKNENERTMIGHFLTLSAFLDASNIGEDLFKSHLASTNDPTQWMKNFTSRGVWDQYKYQDTVAELLSLSLLQGVDIGSSESRFSLHPLVTDWLKLRTDLEGRQKYTIEAMVILTNYVDMRDQDLLPLQIKMYMISHVDACLQNDKEYLPELDESDFVSLRGSAFTFASLYRDHCRYQAAEAMYQRALTGYERALGPEHTSTLDTVHNLGSLYADQGKLTEAEAMYQRALTGYEKALGPEHTSTLDTVHNLGSLYADQGKLTEAEAMYQRALTGNEKALGPEHTSTLDTVNNLGSLYAAQGKLTEAEAMYQRALTGCEKALGPEHTSTLDTVNNLGILYADQGKLTEAEAMYQRALTGCEKALGPEHTSTLDTVNNLGILYADQGKLTEAEAMYQRALTGCEKALGPEHTSTLVTVNNLGILYADQGKLAEAEAMFQRALTGCEKALGPEHTSTLSTVNNLGILYADQGKLAEAEAMFQRALTGCEKALGPEHTSTLSTVNNLGILYADQGKLAEAEAMFQRALTGCEKALGPEHTSTLDTVHNLGLLYADQGKLAEAEAIYQRHSTWARES</sequence>
<dbReference type="SUPFAM" id="SSF52540">
    <property type="entry name" value="P-loop containing nucleoside triphosphate hydrolases"/>
    <property type="match status" value="1"/>
</dbReference>
<dbReference type="InterPro" id="IPR011990">
    <property type="entry name" value="TPR-like_helical_dom_sf"/>
</dbReference>
<feature type="repeat" description="TPR" evidence="1">
    <location>
        <begin position="670"/>
        <end position="703"/>
    </location>
</feature>
<evidence type="ECO:0000313" key="4">
    <source>
        <dbReference type="EMBL" id="KAH0538196.1"/>
    </source>
</evidence>
<dbReference type="Pfam" id="PF17107">
    <property type="entry name" value="SesA"/>
    <property type="match status" value="1"/>
</dbReference>
<comment type="caution">
    <text evidence="4">The sequence shown here is derived from an EMBL/GenBank/DDBJ whole genome shotgun (WGS) entry which is preliminary data.</text>
</comment>
<gene>
    <name evidence="4" type="ORF">FGG08_005212</name>
</gene>
<dbReference type="AlphaFoldDB" id="A0A9P8HYX5"/>
<dbReference type="Pfam" id="PF00931">
    <property type="entry name" value="NB-ARC"/>
    <property type="match status" value="1"/>
</dbReference>
<dbReference type="PRINTS" id="PR00381">
    <property type="entry name" value="KINESINLIGHT"/>
</dbReference>
<dbReference type="SUPFAM" id="SSF48452">
    <property type="entry name" value="TPR-like"/>
    <property type="match status" value="2"/>
</dbReference>
<feature type="domain" description="NB-ARC" evidence="2">
    <location>
        <begin position="185"/>
        <end position="332"/>
    </location>
</feature>
<protein>
    <submittedName>
        <fullName evidence="4">Uncharacterized protein</fullName>
    </submittedName>
</protein>
<dbReference type="Gene3D" id="3.40.50.300">
    <property type="entry name" value="P-loop containing nucleotide triphosphate hydrolases"/>
    <property type="match status" value="1"/>
</dbReference>
<dbReference type="Gene3D" id="1.25.40.10">
    <property type="entry name" value="Tetratricopeptide repeat domain"/>
    <property type="match status" value="3"/>
</dbReference>
<dbReference type="Pfam" id="PF13374">
    <property type="entry name" value="TPR_10"/>
    <property type="match status" value="2"/>
</dbReference>
<evidence type="ECO:0000259" key="3">
    <source>
        <dbReference type="Pfam" id="PF17107"/>
    </source>
</evidence>
<dbReference type="PANTHER" id="PTHR46082">
    <property type="entry name" value="ATP/GTP-BINDING PROTEIN-RELATED"/>
    <property type="match status" value="1"/>
</dbReference>
<feature type="domain" description="NACHT-NTPase and P-loop NTPases N-terminal" evidence="3">
    <location>
        <begin position="12"/>
        <end position="129"/>
    </location>
</feature>
<proteinExistence type="predicted"/>
<keyword evidence="5" id="KW-1185">Reference proteome</keyword>
<dbReference type="PANTHER" id="PTHR46082:SF6">
    <property type="entry name" value="AAA+ ATPASE DOMAIN-CONTAINING PROTEIN-RELATED"/>
    <property type="match status" value="1"/>
</dbReference>
<feature type="repeat" description="TPR" evidence="1">
    <location>
        <begin position="628"/>
        <end position="661"/>
    </location>
</feature>
<dbReference type="PROSITE" id="PS50005">
    <property type="entry name" value="TPR"/>
    <property type="match status" value="2"/>
</dbReference>
<dbReference type="InterPro" id="IPR031352">
    <property type="entry name" value="SesA"/>
</dbReference>
<evidence type="ECO:0000313" key="5">
    <source>
        <dbReference type="Proteomes" id="UP000698800"/>
    </source>
</evidence>
<name>A0A9P8HYX5_9PEZI</name>
<dbReference type="GO" id="GO:0043531">
    <property type="term" value="F:ADP binding"/>
    <property type="evidence" value="ECO:0007669"/>
    <property type="project" value="InterPro"/>
</dbReference>
<keyword evidence="1" id="KW-0802">TPR repeat</keyword>
<dbReference type="InterPro" id="IPR053137">
    <property type="entry name" value="NLR-like"/>
</dbReference>
<evidence type="ECO:0000256" key="1">
    <source>
        <dbReference type="PROSITE-ProRule" id="PRU00339"/>
    </source>
</evidence>